<geneLocation type="plasmid" evidence="2">
    <name>pkf715a dna</name>
</geneLocation>
<organism evidence="1 2">
    <name type="scientific">Pseudomonas putida</name>
    <name type="common">Arthrobacter siderocapsulatus</name>
    <dbReference type="NCBI Taxonomy" id="303"/>
    <lineage>
        <taxon>Bacteria</taxon>
        <taxon>Pseudomonadati</taxon>
        <taxon>Pseudomonadota</taxon>
        <taxon>Gammaproteobacteria</taxon>
        <taxon>Pseudomonadales</taxon>
        <taxon>Pseudomonadaceae</taxon>
        <taxon>Pseudomonas</taxon>
    </lineage>
</organism>
<evidence type="ECO:0000313" key="1">
    <source>
        <dbReference type="EMBL" id="BAW26720.1"/>
    </source>
</evidence>
<dbReference type="RefSeq" id="WP_096427059.1">
    <property type="nucleotide sequence ID" value="NZ_AP015030.1"/>
</dbReference>
<gene>
    <name evidence="1" type="ORF">KF715C_pA2150</name>
</gene>
<sequence>MQTNTIDLSGGANIHHPFADYSLKDAVRLADNNRSLNLLPPVQTLSEAREVVQDMATRAGFTWITGMAALDVLDAAIENRDLRESCRLI</sequence>
<dbReference type="AlphaFoldDB" id="A0A1L7NMM1"/>
<proteinExistence type="predicted"/>
<name>A0A1L7NMM1_PSEPU</name>
<evidence type="ECO:0000313" key="2">
    <source>
        <dbReference type="Proteomes" id="UP000218731"/>
    </source>
</evidence>
<reference evidence="1 2" key="1">
    <citation type="submission" date="2015-11" db="EMBL/GenBank/DDBJ databases">
        <title>Complete genome sequencing of a biphenyl-degrading bacterium, Pseudomonas putida KF715 (=NBRC110667).</title>
        <authorList>
            <person name="Suenaga H."/>
            <person name="Fujihara N."/>
            <person name="Watanabe T."/>
            <person name="Hirose J."/>
            <person name="Kimura N."/>
            <person name="Yamazoe A."/>
            <person name="Hosoyama A."/>
            <person name="Shimodaira J."/>
            <person name="Furukawa K."/>
        </authorList>
    </citation>
    <scope>NUCLEOTIDE SEQUENCE [LARGE SCALE GENOMIC DNA]</scope>
    <source>
        <strain evidence="1 2">KF715</strain>
        <plasmid evidence="2">Plasmid pkf715a dna</plasmid>
    </source>
</reference>
<dbReference type="Proteomes" id="UP000218731">
    <property type="component" value="Plasmid pKF715A"/>
</dbReference>
<protein>
    <submittedName>
        <fullName evidence="1">Uncharacterized protein</fullName>
    </submittedName>
</protein>
<keyword evidence="1" id="KW-0614">Plasmid</keyword>
<dbReference type="EMBL" id="AP015030">
    <property type="protein sequence ID" value="BAW26720.1"/>
    <property type="molecule type" value="Genomic_DNA"/>
</dbReference>
<accession>A0A1L7NMM1</accession>